<dbReference type="Gene3D" id="2.70.70.10">
    <property type="entry name" value="Glucose Permease (Domain IIA)"/>
    <property type="match status" value="1"/>
</dbReference>
<dbReference type="InterPro" id="IPR050570">
    <property type="entry name" value="Cell_wall_metabolism_enzyme"/>
</dbReference>
<proteinExistence type="predicted"/>
<feature type="region of interest" description="Disordered" evidence="1">
    <location>
        <begin position="124"/>
        <end position="144"/>
    </location>
</feature>
<evidence type="ECO:0000313" key="4">
    <source>
        <dbReference type="EMBL" id="GAA0935895.1"/>
    </source>
</evidence>
<feature type="compositionally biased region" description="Polar residues" evidence="1">
    <location>
        <begin position="289"/>
        <end position="299"/>
    </location>
</feature>
<dbReference type="PANTHER" id="PTHR21666:SF270">
    <property type="entry name" value="MUREIN HYDROLASE ACTIVATOR ENVC"/>
    <property type="match status" value="1"/>
</dbReference>
<dbReference type="SUPFAM" id="SSF51261">
    <property type="entry name" value="Duplicated hybrid motif"/>
    <property type="match status" value="1"/>
</dbReference>
<gene>
    <name evidence="4" type="ORF">GCM10009560_44270</name>
</gene>
<accession>A0ABN1Q066</accession>
<evidence type="ECO:0000256" key="1">
    <source>
        <dbReference type="SAM" id="MobiDB-lite"/>
    </source>
</evidence>
<feature type="region of interest" description="Disordered" evidence="1">
    <location>
        <begin position="278"/>
        <end position="299"/>
    </location>
</feature>
<dbReference type="RefSeq" id="WP_343951842.1">
    <property type="nucleotide sequence ID" value="NZ_BAAAHQ010000023.1"/>
</dbReference>
<evidence type="ECO:0000313" key="5">
    <source>
        <dbReference type="Proteomes" id="UP001501578"/>
    </source>
</evidence>
<dbReference type="InterPro" id="IPR011055">
    <property type="entry name" value="Dup_hybrid_motif"/>
</dbReference>
<organism evidence="4 5">
    <name type="scientific">Nonomuraea longicatena</name>
    <dbReference type="NCBI Taxonomy" id="83682"/>
    <lineage>
        <taxon>Bacteria</taxon>
        <taxon>Bacillati</taxon>
        <taxon>Actinomycetota</taxon>
        <taxon>Actinomycetes</taxon>
        <taxon>Streptosporangiales</taxon>
        <taxon>Streptosporangiaceae</taxon>
        <taxon>Nonomuraea</taxon>
    </lineage>
</organism>
<dbReference type="PANTHER" id="PTHR21666">
    <property type="entry name" value="PEPTIDASE-RELATED"/>
    <property type="match status" value="1"/>
</dbReference>
<reference evidence="4 5" key="1">
    <citation type="journal article" date="2019" name="Int. J. Syst. Evol. Microbiol.">
        <title>The Global Catalogue of Microorganisms (GCM) 10K type strain sequencing project: providing services to taxonomists for standard genome sequencing and annotation.</title>
        <authorList>
            <consortium name="The Broad Institute Genomics Platform"/>
            <consortium name="The Broad Institute Genome Sequencing Center for Infectious Disease"/>
            <person name="Wu L."/>
            <person name="Ma J."/>
        </authorList>
    </citation>
    <scope>NUCLEOTIDE SEQUENCE [LARGE SCALE GENOMIC DNA]</scope>
    <source>
        <strain evidence="4 5">JCM 11136</strain>
    </source>
</reference>
<comment type="caution">
    <text evidence="4">The sequence shown here is derived from an EMBL/GenBank/DDBJ whole genome shotgun (WGS) entry which is preliminary data.</text>
</comment>
<protein>
    <recommendedName>
        <fullName evidence="3">M23ase beta-sheet core domain-containing protein</fullName>
    </recommendedName>
</protein>
<dbReference type="InterPro" id="IPR016047">
    <property type="entry name" value="M23ase_b-sheet_dom"/>
</dbReference>
<dbReference type="CDD" id="cd12797">
    <property type="entry name" value="M23_peptidase"/>
    <property type="match status" value="1"/>
</dbReference>
<feature type="signal peptide" evidence="2">
    <location>
        <begin position="1"/>
        <end position="24"/>
    </location>
</feature>
<evidence type="ECO:0000256" key="2">
    <source>
        <dbReference type="SAM" id="SignalP"/>
    </source>
</evidence>
<name>A0ABN1Q066_9ACTN</name>
<dbReference type="Pfam" id="PF03995">
    <property type="entry name" value="Inhibitor_I36"/>
    <property type="match status" value="1"/>
</dbReference>
<dbReference type="Proteomes" id="UP001501578">
    <property type="component" value="Unassembled WGS sequence"/>
</dbReference>
<feature type="domain" description="M23ase beta-sheet core" evidence="3">
    <location>
        <begin position="173"/>
        <end position="268"/>
    </location>
</feature>
<feature type="chain" id="PRO_5047438780" description="M23ase beta-sheet core domain-containing protein" evidence="2">
    <location>
        <begin position="25"/>
        <end position="299"/>
    </location>
</feature>
<dbReference type="EMBL" id="BAAAHQ010000023">
    <property type="protein sequence ID" value="GAA0935895.1"/>
    <property type="molecule type" value="Genomic_DNA"/>
</dbReference>
<keyword evidence="2" id="KW-0732">Signal</keyword>
<sequence>MSTSIKVLVAASAAMMLGGMVVTATPAAAAAGRDGVCDNGEFCYYFNSGNQGSVSDFTGSVANYATTQPSCYDFKGPGTGKGECIKNSAASVWNRSNQTVRVFYNSGHAGRHQDFAPGAKANLEPGLKNQNASHQFNPSASPSPSRAEMSFSLYAARGKITCGFDRYTTTPGRHEGIDLARSVGANVRSLVDGQIINVQHGRTGSGGLSTIAIYVASANKTVIYLHSKPASSLRVGQQVRRGQVIATESWHGVGSSSSAHTHVEMRPGRHLRAAKSVGDPHLENPNPTPFWNSQGYQVR</sequence>
<keyword evidence="5" id="KW-1185">Reference proteome</keyword>
<evidence type="ECO:0000259" key="3">
    <source>
        <dbReference type="Pfam" id="PF01551"/>
    </source>
</evidence>
<dbReference type="Pfam" id="PF01551">
    <property type="entry name" value="Peptidase_M23"/>
    <property type="match status" value="1"/>
</dbReference>
<feature type="compositionally biased region" description="Polar residues" evidence="1">
    <location>
        <begin position="128"/>
        <end position="144"/>
    </location>
</feature>